<protein>
    <submittedName>
        <fullName evidence="1">Uncharacterized protein</fullName>
    </submittedName>
</protein>
<proteinExistence type="predicted"/>
<reference evidence="1" key="1">
    <citation type="journal article" date="2021" name="Environ. Microbiol.">
        <title>Gene family expansions and transcriptome signatures uncover fungal adaptations to wood decay.</title>
        <authorList>
            <person name="Hage H."/>
            <person name="Miyauchi S."/>
            <person name="Viragh M."/>
            <person name="Drula E."/>
            <person name="Min B."/>
            <person name="Chaduli D."/>
            <person name="Navarro D."/>
            <person name="Favel A."/>
            <person name="Norest M."/>
            <person name="Lesage-Meessen L."/>
            <person name="Balint B."/>
            <person name="Merenyi Z."/>
            <person name="de Eugenio L."/>
            <person name="Morin E."/>
            <person name="Martinez A.T."/>
            <person name="Baldrian P."/>
            <person name="Stursova M."/>
            <person name="Martinez M.J."/>
            <person name="Novotny C."/>
            <person name="Magnuson J.K."/>
            <person name="Spatafora J.W."/>
            <person name="Maurice S."/>
            <person name="Pangilinan J."/>
            <person name="Andreopoulos W."/>
            <person name="LaButti K."/>
            <person name="Hundley H."/>
            <person name="Na H."/>
            <person name="Kuo A."/>
            <person name="Barry K."/>
            <person name="Lipzen A."/>
            <person name="Henrissat B."/>
            <person name="Riley R."/>
            <person name="Ahrendt S."/>
            <person name="Nagy L.G."/>
            <person name="Grigoriev I.V."/>
            <person name="Martin F."/>
            <person name="Rosso M.N."/>
        </authorList>
    </citation>
    <scope>NUCLEOTIDE SEQUENCE</scope>
    <source>
        <strain evidence="1">CBS 384.51</strain>
    </source>
</reference>
<gene>
    <name evidence="1" type="ORF">BDY19DRAFT_910430</name>
</gene>
<evidence type="ECO:0000313" key="1">
    <source>
        <dbReference type="EMBL" id="KAI0083658.1"/>
    </source>
</evidence>
<comment type="caution">
    <text evidence="1">The sequence shown here is derived from an EMBL/GenBank/DDBJ whole genome shotgun (WGS) entry which is preliminary data.</text>
</comment>
<dbReference type="EMBL" id="MU274957">
    <property type="protein sequence ID" value="KAI0083658.1"/>
    <property type="molecule type" value="Genomic_DNA"/>
</dbReference>
<keyword evidence="2" id="KW-1185">Reference proteome</keyword>
<name>A0ACB8TNS2_9APHY</name>
<dbReference type="Proteomes" id="UP001055072">
    <property type="component" value="Unassembled WGS sequence"/>
</dbReference>
<sequence>MPQWDGQNEVGQKNKSREATVALPGVIAGQCCVRKSRETLRQTTASSSTYQVEARPDRHGVESGFILLESDTAKGHPVINSESSRRAQYCTEPTTSTHNSSHLQSRTLSIEVMLNYPVTPSAPVLLWASNDDVPGFPGLYVSLNVSHLPAMDKSHYELTAPTGSRSPWKWFFTRFADQLHYWTALSLTKPDYTGLLQPLQFIQIDPLLNGSDLCFQLRNADEWQHLEDFLRRVLELMKTHYLLSNLTPLLVQVECDAFPWPSAFYYTARWPSRETAKRALLTARASFALAVTKLTYASHLLPLDWVEGLLCHDTITPDEAYQLRSSPICQNTDPVQGVSFNRAGLVVNVTRAQSTSNLEEISVLIEKFSLPAWIYYGLEPKVSDHAWSARYLPAQYNVDACRRNMKHRVADTHATMDWDARTMIRDWDMYNLPVDTHAMATSSQATSTSAWGSYKITSTSEPSPVPTSAPPSTWQPSEPPPFSEPPPSFSEPSPSFSEPSPSFSEPSSSFSKSPPSFSEPPPPSSEPPPPFLEPPPRRDPVTRQLPGETPEHFFNYVDKEIEKHLSRMGTLERAVVEARRQTYMALPVPDRSHKCRVWVWIEDDGRWTRTIAGHRRWLELFLDSSATQRRYDPVRNEFDICEALDPDGEGEGEEMWHYEREDAERVYMGLPADVESYGAPSSLNSRPTVRNKRMPMHRSIEDTILAQRLLDSNMFVPTVGIDLAHLIQLLLITQLERSNRRALAVTEARHWSVGLKPHNTPHQRTTIPT</sequence>
<evidence type="ECO:0000313" key="2">
    <source>
        <dbReference type="Proteomes" id="UP001055072"/>
    </source>
</evidence>
<accession>A0ACB8TNS2</accession>
<organism evidence="1 2">
    <name type="scientific">Irpex rosettiformis</name>
    <dbReference type="NCBI Taxonomy" id="378272"/>
    <lineage>
        <taxon>Eukaryota</taxon>
        <taxon>Fungi</taxon>
        <taxon>Dikarya</taxon>
        <taxon>Basidiomycota</taxon>
        <taxon>Agaricomycotina</taxon>
        <taxon>Agaricomycetes</taxon>
        <taxon>Polyporales</taxon>
        <taxon>Irpicaceae</taxon>
        <taxon>Irpex</taxon>
    </lineage>
</organism>